<dbReference type="AlphaFoldDB" id="A0AAD3CLN8"/>
<organism evidence="2 3">
    <name type="scientific">Chaetoceros tenuissimus</name>
    <dbReference type="NCBI Taxonomy" id="426638"/>
    <lineage>
        <taxon>Eukaryota</taxon>
        <taxon>Sar</taxon>
        <taxon>Stramenopiles</taxon>
        <taxon>Ochrophyta</taxon>
        <taxon>Bacillariophyta</taxon>
        <taxon>Coscinodiscophyceae</taxon>
        <taxon>Chaetocerotophycidae</taxon>
        <taxon>Chaetocerotales</taxon>
        <taxon>Chaetocerotaceae</taxon>
        <taxon>Chaetoceros</taxon>
    </lineage>
</organism>
<evidence type="ECO:0000313" key="3">
    <source>
        <dbReference type="Proteomes" id="UP001054902"/>
    </source>
</evidence>
<feature type="compositionally biased region" description="Basic and acidic residues" evidence="1">
    <location>
        <begin position="38"/>
        <end position="47"/>
    </location>
</feature>
<feature type="compositionally biased region" description="Polar residues" evidence="1">
    <location>
        <begin position="48"/>
        <end position="64"/>
    </location>
</feature>
<dbReference type="EMBL" id="BLLK01000022">
    <property type="protein sequence ID" value="GFH47166.1"/>
    <property type="molecule type" value="Genomic_DNA"/>
</dbReference>
<comment type="caution">
    <text evidence="2">The sequence shown here is derived from an EMBL/GenBank/DDBJ whole genome shotgun (WGS) entry which is preliminary data.</text>
</comment>
<evidence type="ECO:0000313" key="2">
    <source>
        <dbReference type="EMBL" id="GFH47166.1"/>
    </source>
</evidence>
<reference evidence="2 3" key="1">
    <citation type="journal article" date="2021" name="Sci. Rep.">
        <title>The genome of the diatom Chaetoceros tenuissimus carries an ancient integrated fragment of an extant virus.</title>
        <authorList>
            <person name="Hongo Y."/>
            <person name="Kimura K."/>
            <person name="Takaki Y."/>
            <person name="Yoshida Y."/>
            <person name="Baba S."/>
            <person name="Kobayashi G."/>
            <person name="Nagasaki K."/>
            <person name="Hano T."/>
            <person name="Tomaru Y."/>
        </authorList>
    </citation>
    <scope>NUCLEOTIDE SEQUENCE [LARGE SCALE GENOMIC DNA]</scope>
    <source>
        <strain evidence="2 3">NIES-3715</strain>
    </source>
</reference>
<accession>A0AAD3CLN8</accession>
<evidence type="ECO:0000256" key="1">
    <source>
        <dbReference type="SAM" id="MobiDB-lite"/>
    </source>
</evidence>
<proteinExistence type="predicted"/>
<protein>
    <submittedName>
        <fullName evidence="2">Uncharacterized protein</fullName>
    </submittedName>
</protein>
<sequence>MSFAFQCCTKSSVVFTSKQRGNDPDMDDDENLATPRQESMHRGRRENAPSSGNIKDSSTQNNPQDESKTEHTRRISFADEVNVPKADQLRFSTTSTIEISASSSRSTDNPKAELDSGRPTSSSTVNREDLLVRKYSRHLNHENSAYSLFSAESETEAQDRRNQYIENHNIDTSYKSIEEKTLQEKIVDWCSKYVIQSRVQQVQIFSKRNSNGTSEEYNKAIARNIRLVNWVHSFLELDPRRQIHVYFTEVARVGGALANPLADAPLHIIRGFRRTASFSVWRPTSPEAISLMMRGAATGKGLEVKGKSAKCGRLSGLVPFIQIHEKRHRHVGKLGLSQDGRIIIYYKSKQLREDALKDFNRVAKEMKRLKKVVRWEVTNWKIYRRNECGFGLDVPERVLYEACVFRQDFTRQGDLETGRPSDPNFHVMNFECMRNYKGNGPRPVVYQLDEDLPLRPQTMVVAYEENYTVVPVASDFDCFLIGTRGVNYDEAMSTEIVDLMKWMIESIEEILKNPKNKEKRWSSCWFEAMRKADERSKILMPQFGFSDPKSYAIMEGAVERFAHNRNGAVRHGAECFNYKFPQEVDDKLLVVADRGEVDGNDNRLFKYMSPSELQEFMMEKLDDGFVFPLNPKWILADKGWKKVYDKMLSSTDPNVQKSLNVWYPKSSGVREMIERVHKRFPSGYASNSNEPKMEGTEELDLLEQKLKRQEILQRAMAKIRMLRSMGLLKEVRKTQM</sequence>
<feature type="region of interest" description="Disordered" evidence="1">
    <location>
        <begin position="99"/>
        <end position="128"/>
    </location>
</feature>
<keyword evidence="3" id="KW-1185">Reference proteome</keyword>
<feature type="compositionally biased region" description="Basic and acidic residues" evidence="1">
    <location>
        <begin position="65"/>
        <end position="77"/>
    </location>
</feature>
<gene>
    <name evidence="2" type="ORF">CTEN210_03641</name>
</gene>
<dbReference type="Proteomes" id="UP001054902">
    <property type="component" value="Unassembled WGS sequence"/>
</dbReference>
<feature type="region of interest" description="Disordered" evidence="1">
    <location>
        <begin position="17"/>
        <end position="81"/>
    </location>
</feature>
<name>A0AAD3CLN8_9STRA</name>